<feature type="non-terminal residue" evidence="1">
    <location>
        <position position="1"/>
    </location>
</feature>
<name>A0ABN7WC37_GIGMA</name>
<evidence type="ECO:0000313" key="1">
    <source>
        <dbReference type="EMBL" id="CAG8826149.1"/>
    </source>
</evidence>
<gene>
    <name evidence="1" type="ORF">GMARGA_LOCUS29038</name>
</gene>
<dbReference type="EMBL" id="CAJVQB010038365">
    <property type="protein sequence ID" value="CAG8826149.1"/>
    <property type="molecule type" value="Genomic_DNA"/>
</dbReference>
<keyword evidence="2" id="KW-1185">Reference proteome</keyword>
<dbReference type="Proteomes" id="UP000789901">
    <property type="component" value="Unassembled WGS sequence"/>
</dbReference>
<sequence>SLLDIEYNNKICTDWIQLDVDSNKALLEYAVKLDSWPISSKPELAPIWFALLML</sequence>
<protein>
    <submittedName>
        <fullName evidence="1">29251_t:CDS:1</fullName>
    </submittedName>
</protein>
<accession>A0ABN7WC37</accession>
<organism evidence="1 2">
    <name type="scientific">Gigaspora margarita</name>
    <dbReference type="NCBI Taxonomy" id="4874"/>
    <lineage>
        <taxon>Eukaryota</taxon>
        <taxon>Fungi</taxon>
        <taxon>Fungi incertae sedis</taxon>
        <taxon>Mucoromycota</taxon>
        <taxon>Glomeromycotina</taxon>
        <taxon>Glomeromycetes</taxon>
        <taxon>Diversisporales</taxon>
        <taxon>Gigasporaceae</taxon>
        <taxon>Gigaspora</taxon>
    </lineage>
</organism>
<evidence type="ECO:0000313" key="2">
    <source>
        <dbReference type="Proteomes" id="UP000789901"/>
    </source>
</evidence>
<comment type="caution">
    <text evidence="1">The sequence shown here is derived from an EMBL/GenBank/DDBJ whole genome shotgun (WGS) entry which is preliminary data.</text>
</comment>
<reference evidence="1 2" key="1">
    <citation type="submission" date="2021-06" db="EMBL/GenBank/DDBJ databases">
        <authorList>
            <person name="Kallberg Y."/>
            <person name="Tangrot J."/>
            <person name="Rosling A."/>
        </authorList>
    </citation>
    <scope>NUCLEOTIDE SEQUENCE [LARGE SCALE GENOMIC DNA]</scope>
    <source>
        <strain evidence="1 2">120-4 pot B 10/14</strain>
    </source>
</reference>
<proteinExistence type="predicted"/>